<dbReference type="CDD" id="cd17031">
    <property type="entry name" value="T3SC_IA_SycN-like"/>
    <property type="match status" value="1"/>
</dbReference>
<dbReference type="SUPFAM" id="SSF69635">
    <property type="entry name" value="Type III secretory system chaperone-like"/>
    <property type="match status" value="1"/>
</dbReference>
<dbReference type="AlphaFoldDB" id="A0A0H3ACH2"/>
<dbReference type="NCBIfam" id="TIGR02503">
    <property type="entry name" value="type_III_SycN"/>
    <property type="match status" value="1"/>
</dbReference>
<evidence type="ECO:0000313" key="1">
    <source>
        <dbReference type="EMBL" id="ABM30016.1"/>
    </source>
</evidence>
<protein>
    <submittedName>
        <fullName evidence="1">Type III secretion chaperone SycN</fullName>
    </submittedName>
</protein>
<dbReference type="SMR" id="A0A0H3ACH2"/>
<dbReference type="KEGG" id="dvl:Dvul_3005"/>
<dbReference type="Proteomes" id="UP000009173">
    <property type="component" value="Plasmid pDVUL01"/>
</dbReference>
<geneLocation type="plasmid" evidence="1 2">
    <name>pDVUL01</name>
</geneLocation>
<sequence length="124" mass="13098">MLQDTIAAFARRMGMTGFVPSAGGLAAFDIDGVGRLYVEPSDDTLLVYLARAVPAHETHLPRRLLDLSHYRHAWPLPLQGGMHGGQAVVLTRLDGRTATAVDVENAAVLLAGVLDRATAPGEGA</sequence>
<dbReference type="EMBL" id="CP000528">
    <property type="protein sequence ID" value="ABM30016.1"/>
    <property type="molecule type" value="Genomic_DNA"/>
</dbReference>
<name>A0A0H3ACH2_NITV4</name>
<dbReference type="GO" id="GO:0009306">
    <property type="term" value="P:protein secretion"/>
    <property type="evidence" value="ECO:0007669"/>
    <property type="project" value="InterPro"/>
</dbReference>
<dbReference type="RefSeq" id="WP_011176683.1">
    <property type="nucleotide sequence ID" value="NC_008741.1"/>
</dbReference>
<evidence type="ECO:0000313" key="2">
    <source>
        <dbReference type="Proteomes" id="UP000009173"/>
    </source>
</evidence>
<keyword evidence="1" id="KW-0614">Plasmid</keyword>
<dbReference type="Gene3D" id="3.30.1460.10">
    <property type="match status" value="1"/>
</dbReference>
<reference evidence="2" key="1">
    <citation type="journal article" date="2009" name="Environ. Microbiol.">
        <title>Contribution of mobile genetic elements to Desulfovibrio vulgaris genome plasticity.</title>
        <authorList>
            <person name="Walker C.B."/>
            <person name="Stolyar S."/>
            <person name="Chivian D."/>
            <person name="Pinel N."/>
            <person name="Gabster J.A."/>
            <person name="Dehal P.S."/>
            <person name="He Z."/>
            <person name="Yang Z.K."/>
            <person name="Yen H.C."/>
            <person name="Zhou J."/>
            <person name="Wall J.D."/>
            <person name="Hazen T.C."/>
            <person name="Arkin A.P."/>
            <person name="Stahl D.A."/>
        </authorList>
    </citation>
    <scope>NUCLEOTIDE SEQUENCE [LARGE SCALE GENOMIC DNA]</scope>
    <source>
        <strain evidence="2">DP4</strain>
        <plasmid evidence="2">Plasmid pDVUL01</plasmid>
    </source>
</reference>
<gene>
    <name evidence="1" type="ordered locus">Dvul_3005</name>
</gene>
<accession>A0A0H3ACH2</accession>
<dbReference type="HOGENOM" id="CLU_1999478_0_0_7"/>
<dbReference type="Pfam" id="PF21665">
    <property type="entry name" value="Type_III_SycN"/>
    <property type="match status" value="1"/>
</dbReference>
<organism evidence="1 2">
    <name type="scientific">Nitratidesulfovibrio vulgaris (strain DP4)</name>
    <name type="common">Desulfovibrio vulgaris</name>
    <dbReference type="NCBI Taxonomy" id="391774"/>
    <lineage>
        <taxon>Bacteria</taxon>
        <taxon>Pseudomonadati</taxon>
        <taxon>Thermodesulfobacteriota</taxon>
        <taxon>Desulfovibrionia</taxon>
        <taxon>Desulfovibrionales</taxon>
        <taxon>Desulfovibrionaceae</taxon>
        <taxon>Nitratidesulfovibrio</taxon>
    </lineage>
</organism>
<dbReference type="InterPro" id="IPR012673">
    <property type="entry name" value="T3SS_SynN"/>
</dbReference>
<proteinExistence type="predicted"/>